<keyword evidence="4" id="KW-0963">Cytoplasm</keyword>
<dbReference type="PANTHER" id="PTHR11431">
    <property type="entry name" value="FERRITIN"/>
    <property type="match status" value="1"/>
</dbReference>
<protein>
    <recommendedName>
        <fullName evidence="9">Ferritin light chain</fullName>
    </recommendedName>
</protein>
<reference evidence="14" key="2">
    <citation type="submission" date="2025-08" db="UniProtKB">
        <authorList>
            <consortium name="Ensembl"/>
        </authorList>
    </citation>
    <scope>IDENTIFICATION</scope>
</reference>
<evidence type="ECO:0000256" key="13">
    <source>
        <dbReference type="PIRSR" id="PIRSR601519-1"/>
    </source>
</evidence>
<evidence type="ECO:0000256" key="5">
    <source>
        <dbReference type="ARBA" id="ARBA00022723"/>
    </source>
</evidence>
<organism evidence="14 15">
    <name type="scientific">Sus scrofa</name>
    <name type="common">Pig</name>
    <dbReference type="NCBI Taxonomy" id="9823"/>
    <lineage>
        <taxon>Eukaryota</taxon>
        <taxon>Metazoa</taxon>
        <taxon>Chordata</taxon>
        <taxon>Craniata</taxon>
        <taxon>Vertebrata</taxon>
        <taxon>Euteleostomi</taxon>
        <taxon>Mammalia</taxon>
        <taxon>Eutheria</taxon>
        <taxon>Laurasiatheria</taxon>
        <taxon>Artiodactyla</taxon>
        <taxon>Suina</taxon>
        <taxon>Suidae</taxon>
        <taxon>Sus</taxon>
    </lineage>
</organism>
<dbReference type="PANTHER" id="PTHR11431:SF47">
    <property type="entry name" value="FERRITIN LIGHT CHAIN"/>
    <property type="match status" value="1"/>
</dbReference>
<dbReference type="InterPro" id="IPR009078">
    <property type="entry name" value="Ferritin-like_SF"/>
</dbReference>
<reference evidence="14 15" key="1">
    <citation type="submission" date="2017-08" db="EMBL/GenBank/DDBJ databases">
        <title>USMARCv1.0.</title>
        <authorList>
            <person name="Hannum G.I."/>
            <person name="Koren S."/>
            <person name="Schroeder S.G."/>
            <person name="Chin S.C."/>
            <person name="Nonneman D.J."/>
            <person name="Becker S.A."/>
            <person name="Rosen B.D."/>
            <person name="Bickhart D.M."/>
            <person name="Putnam N.H."/>
            <person name="Green R.E."/>
            <person name="Tuggle C.K."/>
            <person name="Liu H."/>
            <person name="Rohrer G.A."/>
            <person name="Warr A."/>
            <person name="Hall R."/>
            <person name="Kim K."/>
            <person name="Hume D.A."/>
            <person name="Talbot R."/>
            <person name="Chow W."/>
            <person name="Howe K."/>
            <person name="Schwartz A.S."/>
            <person name="Watson M."/>
            <person name="Archibald A.L."/>
            <person name="Phillippy A.M."/>
            <person name="Smith T.P.L."/>
        </authorList>
    </citation>
    <scope>NUCLEOTIDE SEQUENCE [LARGE SCALE GENOMIC DNA]</scope>
</reference>
<keyword evidence="8" id="KW-0968">Cytoplasmic vesicle</keyword>
<evidence type="ECO:0000256" key="11">
    <source>
        <dbReference type="ARBA" id="ARBA00045578"/>
    </source>
</evidence>
<dbReference type="InterPro" id="IPR012347">
    <property type="entry name" value="Ferritin-like"/>
</dbReference>
<feature type="binding site" evidence="13">
    <location>
        <position position="104"/>
    </location>
    <ligand>
        <name>Fe cation</name>
        <dbReference type="ChEBI" id="CHEBI:24875"/>
        <label>1</label>
    </ligand>
</feature>
<dbReference type="Proteomes" id="UP000314985">
    <property type="component" value="Chromosome 14"/>
</dbReference>
<keyword evidence="7" id="KW-0458">Lysosome</keyword>
<evidence type="ECO:0000256" key="8">
    <source>
        <dbReference type="ARBA" id="ARBA00023329"/>
    </source>
</evidence>
<dbReference type="InterPro" id="IPR001519">
    <property type="entry name" value="Ferritin"/>
</dbReference>
<evidence type="ECO:0000256" key="12">
    <source>
        <dbReference type="ARBA" id="ARBA00047045"/>
    </source>
</evidence>
<dbReference type="Gene3D" id="1.20.1260.10">
    <property type="match status" value="1"/>
</dbReference>
<evidence type="ECO:0000256" key="10">
    <source>
        <dbReference type="ARBA" id="ARBA00044942"/>
    </source>
</evidence>
<evidence type="ECO:0000256" key="3">
    <source>
        <dbReference type="ARBA" id="ARBA00022434"/>
    </source>
</evidence>
<evidence type="ECO:0000256" key="9">
    <source>
        <dbReference type="ARBA" id="ARBA00040044"/>
    </source>
</evidence>
<evidence type="ECO:0000256" key="1">
    <source>
        <dbReference type="ARBA" id="ARBA00004496"/>
    </source>
</evidence>
<comment type="function">
    <text evidence="11">Stores iron in a soluble, non-toxic, readily available form. Important for iron homeostasis. Iron is taken up in the ferrous form and deposited as ferric hydroxides after oxidation. Also plays a role in delivery of iron to cells. Mediates iron uptake in capsule cells of the developing kidney. Delivery to lysosomes by the cargo receptor NCOA4 for autophagic degradation and release or iron.</text>
</comment>
<dbReference type="SUPFAM" id="SSF47240">
    <property type="entry name" value="Ferritin-like"/>
    <property type="match status" value="1"/>
</dbReference>
<comment type="subcellular location">
    <subcellularLocation>
        <location evidence="10">Autolysosome</location>
    </subcellularLocation>
    <subcellularLocation>
        <location evidence="1">Cytoplasm</location>
    </subcellularLocation>
</comment>
<dbReference type="GO" id="GO:0008199">
    <property type="term" value="F:ferric iron binding"/>
    <property type="evidence" value="ECO:0007669"/>
    <property type="project" value="InterPro"/>
</dbReference>
<evidence type="ECO:0000256" key="2">
    <source>
        <dbReference type="ARBA" id="ARBA00007513"/>
    </source>
</evidence>
<accession>A0A4X1VIL7</accession>
<comment type="similarity">
    <text evidence="2">Belongs to the ferritin family.</text>
</comment>
<dbReference type="FunFam" id="1.20.1260.10:FF:000009">
    <property type="entry name" value="Ferritin light chain"/>
    <property type="match status" value="1"/>
</dbReference>
<comment type="subunit">
    <text evidence="12">Oligomer of 24 subunits. There are two types of subunits: L (light) chain and H (heavy) chain. The major chain can be light or heavy, depending on the species and tissue type. The functional molecule forms a roughly spherical shell with a diameter of 12 nm and contains a central cavity into which the insoluble mineral iron core is deposited. Interacts with NCOA4.</text>
</comment>
<keyword evidence="5 13" id="KW-0479">Metal-binding</keyword>
<dbReference type="GO" id="GO:0031410">
    <property type="term" value="C:cytoplasmic vesicle"/>
    <property type="evidence" value="ECO:0007669"/>
    <property type="project" value="UniProtKB-KW"/>
</dbReference>
<dbReference type="GO" id="GO:0044754">
    <property type="term" value="C:autolysosome"/>
    <property type="evidence" value="ECO:0007669"/>
    <property type="project" value="UniProtKB-SubCell"/>
</dbReference>
<evidence type="ECO:0000256" key="6">
    <source>
        <dbReference type="ARBA" id="ARBA00023004"/>
    </source>
</evidence>
<evidence type="ECO:0000256" key="4">
    <source>
        <dbReference type="ARBA" id="ARBA00022490"/>
    </source>
</evidence>
<evidence type="ECO:0000313" key="15">
    <source>
        <dbReference type="Proteomes" id="UP000314985"/>
    </source>
</evidence>
<dbReference type="GO" id="GO:0006826">
    <property type="term" value="P:iron ion transport"/>
    <property type="evidence" value="ECO:0007669"/>
    <property type="project" value="InterPro"/>
</dbReference>
<dbReference type="GO" id="GO:0006879">
    <property type="term" value="P:intracellular iron ion homeostasis"/>
    <property type="evidence" value="ECO:0007669"/>
    <property type="project" value="UniProtKB-KW"/>
</dbReference>
<sequence>MSSQVGQNYSTQVEAFVNHPINMHPRASYTCLSLGFCSNHDDAALEGMSHVFRELAKEKCEGEECLLKMQNQSSGFQDVQKPSQDEWDEWGKTQDATEAAILLEENLNQALPDLHALGSSHLLDEEGKLIKKMGDHLTSLCSLSGPQAGLGNCLFKRLTLKHN</sequence>
<evidence type="ECO:0000313" key="14">
    <source>
        <dbReference type="Ensembl" id="ENSSSCP00070041308.1"/>
    </source>
</evidence>
<evidence type="ECO:0000256" key="7">
    <source>
        <dbReference type="ARBA" id="ARBA00023228"/>
    </source>
</evidence>
<name>A0A4X1VIL7_PIG</name>
<dbReference type="Ensembl" id="ENSSSCT00070048918.1">
    <property type="protein sequence ID" value="ENSSSCP00070041308.1"/>
    <property type="gene ID" value="ENSSSCG00070024508.1"/>
</dbReference>
<keyword evidence="3" id="KW-0409">Iron storage</keyword>
<dbReference type="AlphaFoldDB" id="A0A4X1VIL7"/>
<keyword evidence="6 13" id="KW-0408">Iron</keyword>
<proteinExistence type="inferred from homology"/>